<reference evidence="3" key="1">
    <citation type="journal article" date="2019" name="Int. J. Syst. Evol. Microbiol.">
        <title>The Global Catalogue of Microorganisms (GCM) 10K type strain sequencing project: providing services to taxonomists for standard genome sequencing and annotation.</title>
        <authorList>
            <consortium name="The Broad Institute Genomics Platform"/>
            <consortium name="The Broad Institute Genome Sequencing Center for Infectious Disease"/>
            <person name="Wu L."/>
            <person name="Ma J."/>
        </authorList>
    </citation>
    <scope>NUCLEOTIDE SEQUENCE [LARGE SCALE GENOMIC DNA]</scope>
    <source>
        <strain evidence="3">CGMCC 1.12376</strain>
    </source>
</reference>
<dbReference type="Pfam" id="PF09823">
    <property type="entry name" value="DUF2357"/>
    <property type="match status" value="1"/>
</dbReference>
<protein>
    <submittedName>
        <fullName evidence="2">DUF2357 domain-containing protein</fullName>
    </submittedName>
</protein>
<dbReference type="InterPro" id="IPR007505">
    <property type="entry name" value="PDDEXK_7"/>
</dbReference>
<organism evidence="2 3">
    <name type="scientific">Oceanobacillus luteolus</name>
    <dbReference type="NCBI Taxonomy" id="1274358"/>
    <lineage>
        <taxon>Bacteria</taxon>
        <taxon>Bacillati</taxon>
        <taxon>Bacillota</taxon>
        <taxon>Bacilli</taxon>
        <taxon>Bacillales</taxon>
        <taxon>Bacillaceae</taxon>
        <taxon>Oceanobacillus</taxon>
    </lineage>
</organism>
<evidence type="ECO:0000313" key="2">
    <source>
        <dbReference type="EMBL" id="MFD1608655.1"/>
    </source>
</evidence>
<accession>A0ABW4HU11</accession>
<gene>
    <name evidence="2" type="ORF">ACFSBH_13570</name>
</gene>
<proteinExistence type="predicted"/>
<keyword evidence="3" id="KW-1185">Reference proteome</keyword>
<dbReference type="Pfam" id="PF04411">
    <property type="entry name" value="PDDEXK_7"/>
    <property type="match status" value="1"/>
</dbReference>
<dbReference type="EMBL" id="JBHUDE010000123">
    <property type="protein sequence ID" value="MFD1608655.1"/>
    <property type="molecule type" value="Genomic_DNA"/>
</dbReference>
<evidence type="ECO:0000259" key="1">
    <source>
        <dbReference type="Pfam" id="PF09823"/>
    </source>
</evidence>
<dbReference type="RefSeq" id="WP_379598030.1">
    <property type="nucleotide sequence ID" value="NZ_JBHUDE010000123.1"/>
</dbReference>
<dbReference type="InterPro" id="IPR018633">
    <property type="entry name" value="DUF2357"/>
</dbReference>
<dbReference type="Proteomes" id="UP001597221">
    <property type="component" value="Unassembled WGS sequence"/>
</dbReference>
<name>A0ABW4HU11_9BACI</name>
<feature type="domain" description="DUF2357" evidence="1">
    <location>
        <begin position="125"/>
        <end position="378"/>
    </location>
</feature>
<evidence type="ECO:0000313" key="3">
    <source>
        <dbReference type="Proteomes" id="UP001597221"/>
    </source>
</evidence>
<comment type="caution">
    <text evidence="2">The sequence shown here is derived from an EMBL/GenBank/DDBJ whole genome shotgun (WGS) entry which is preliminary data.</text>
</comment>
<sequence>MATLPSGSREDIELVHVETDDLSLIIKGRPYHERYESLKQYRSMDFHDTMGFVVNGRDIEEIKVYDIDQNTLVEPSTLRPIFFENSVYQVIIAPKQNQELSFHHEHPGIRNAISSTTIGDQNILMGNLQFQNEVGLTTFRVFHHTTKLLEVTLEIFPSKLDYRNDYKKLLEEVNDEIYNLAFHFIRKTYHGAKVKLDGKPSRAEFYRLIEHYFERFIRAISNIEKQPNHNLQKTHVKARGDQIGKLDSKGRSFLRKRPELFVEVERGIPLGNKHFLPTSGLRIKKEVTYDTNENRYIKWMMERLVHKLEDLHTSIQEQNRRFRQDDDQYIIGKVKRMITLIDSRLKQPFWKRIGKLDRSTMSLVLQMAPNYRDANQIYLTISRGLVLDGKVFQMSVKDVATLYEYWTFLKLGQILGKNYQLVSQDIVKVNRNGLFVVLDANQSAKRIYRHPVTEEKIILTYQKYENKLPTVNQKPDTMLSLEKKGKDYHYNFIFDAKYRVDYAQTESYYKRRYGTPGPLEEDINTMHRYRDSIVAGINGPYERTSFGAYVLFPWFDEQSYQHHHFYKSIDRVNIGGLPFLPDATNLVEQFVHRLVDKSPEELQKEGILPRGTVEEWQSSLQEIVLVGLVDSHAAYRKYLKGRYYSRPINKLKNGWQKANYIALYVKKSITEKHGVFVYGKIKDVQIQKKNVIFEVEIWENLLDVIKPVQYGIANYMLTTLDMLKDSTELPELFMKSKEEVTLWKMLRRVSDRIQLELDDNTIDYATGVTEFRIKDINIQLKKDTQELAIDNGNEMEIVPYDKLKRNPSAVFRMLVGMLES</sequence>